<organism evidence="1 2">
    <name type="scientific">Algoriphagus locisalis</name>
    <dbReference type="NCBI Taxonomy" id="305507"/>
    <lineage>
        <taxon>Bacteria</taxon>
        <taxon>Pseudomonadati</taxon>
        <taxon>Bacteroidota</taxon>
        <taxon>Cytophagia</taxon>
        <taxon>Cytophagales</taxon>
        <taxon>Cyclobacteriaceae</taxon>
        <taxon>Algoriphagus</taxon>
    </lineage>
</organism>
<dbReference type="Gene3D" id="1.10.10.10">
    <property type="entry name" value="Winged helix-like DNA-binding domain superfamily/Winged helix DNA-binding domain"/>
    <property type="match status" value="1"/>
</dbReference>
<keyword evidence="2" id="KW-1185">Reference proteome</keyword>
<dbReference type="RefSeq" id="WP_091698342.1">
    <property type="nucleotide sequence ID" value="NZ_FPBF01000012.1"/>
</dbReference>
<dbReference type="PANTHER" id="PTHR33221:SF15">
    <property type="entry name" value="HTH-TYPE TRANSCRIPTIONAL REGULATOR YWGB-RELATED"/>
    <property type="match status" value="1"/>
</dbReference>
<dbReference type="InterPro" id="IPR036388">
    <property type="entry name" value="WH-like_DNA-bd_sf"/>
</dbReference>
<gene>
    <name evidence="1" type="ORF">SAMN04489724_0236</name>
</gene>
<dbReference type="EMBL" id="FPBF01000012">
    <property type="protein sequence ID" value="SFU20099.1"/>
    <property type="molecule type" value="Genomic_DNA"/>
</dbReference>
<evidence type="ECO:0000313" key="1">
    <source>
        <dbReference type="EMBL" id="SFU20099.1"/>
    </source>
</evidence>
<name>A0A1I7E865_9BACT</name>
<dbReference type="SUPFAM" id="SSF46785">
    <property type="entry name" value="Winged helix' DNA-binding domain"/>
    <property type="match status" value="1"/>
</dbReference>
<dbReference type="OrthoDB" id="213028at2"/>
<evidence type="ECO:0000313" key="2">
    <source>
        <dbReference type="Proteomes" id="UP000199673"/>
    </source>
</evidence>
<reference evidence="2" key="1">
    <citation type="submission" date="2016-10" db="EMBL/GenBank/DDBJ databases">
        <authorList>
            <person name="Varghese N."/>
            <person name="Submissions S."/>
        </authorList>
    </citation>
    <scope>NUCLEOTIDE SEQUENCE [LARGE SCALE GENOMIC DNA]</scope>
    <source>
        <strain evidence="2">DSM 23445</strain>
    </source>
</reference>
<protein>
    <submittedName>
        <fullName evidence="1">Rrf2 family protein</fullName>
    </submittedName>
</protein>
<dbReference type="InterPro" id="IPR036390">
    <property type="entry name" value="WH_DNA-bd_sf"/>
</dbReference>
<dbReference type="InterPro" id="IPR000944">
    <property type="entry name" value="Tscrpt_reg_Rrf2"/>
</dbReference>
<proteinExistence type="predicted"/>
<dbReference type="GO" id="GO:0005829">
    <property type="term" value="C:cytosol"/>
    <property type="evidence" value="ECO:0007669"/>
    <property type="project" value="TreeGrafter"/>
</dbReference>
<dbReference type="GO" id="GO:0003700">
    <property type="term" value="F:DNA-binding transcription factor activity"/>
    <property type="evidence" value="ECO:0007669"/>
    <property type="project" value="TreeGrafter"/>
</dbReference>
<dbReference type="Proteomes" id="UP000199673">
    <property type="component" value="Unassembled WGS sequence"/>
</dbReference>
<dbReference type="PROSITE" id="PS01332">
    <property type="entry name" value="HTH_RRF2_1"/>
    <property type="match status" value="1"/>
</dbReference>
<dbReference type="PANTHER" id="PTHR33221">
    <property type="entry name" value="WINGED HELIX-TURN-HELIX TRANSCRIPTIONAL REGULATOR, RRF2 FAMILY"/>
    <property type="match status" value="1"/>
</dbReference>
<dbReference type="Pfam" id="PF02082">
    <property type="entry name" value="Rrf2"/>
    <property type="match status" value="1"/>
</dbReference>
<dbReference type="AlphaFoldDB" id="A0A1I7E865"/>
<dbReference type="STRING" id="305507.SAMN04489724_0236"/>
<dbReference type="InterPro" id="IPR030489">
    <property type="entry name" value="TR_Rrf2-type_CS"/>
</dbReference>
<accession>A0A1I7E865</accession>
<sequence length="136" mass="15083">MNNTRFATALHILTLLAYKEHEWLSSDWIAGSINVNPVIVRKELGVLMHAGLVKSRKGKEGGYALDKNSVAITLADIYLTVKTTNVLGKKNLLPNPKCPVGKDINKKLEGLNTVIDQSVIKELQCKTLKNFAENFH</sequence>
<dbReference type="PROSITE" id="PS51197">
    <property type="entry name" value="HTH_RRF2_2"/>
    <property type="match status" value="1"/>
</dbReference>